<evidence type="ECO:0000256" key="1">
    <source>
        <dbReference type="ARBA" id="ARBA00004871"/>
    </source>
</evidence>
<evidence type="ECO:0000256" key="4">
    <source>
        <dbReference type="ARBA" id="ARBA00022857"/>
    </source>
</evidence>
<comment type="subunit">
    <text evidence="8">Homodimer.</text>
</comment>
<comment type="pathway">
    <text evidence="1 8">Metabolic intermediate biosynthesis; chorismate biosynthesis; chorismate from D-erythrose 4-phosphate and phosphoenolpyruvate: step 4/7.</text>
</comment>
<organism evidence="12 13">
    <name type="scientific">Geovibrio thiophilus</name>
    <dbReference type="NCBI Taxonomy" id="139438"/>
    <lineage>
        <taxon>Bacteria</taxon>
        <taxon>Pseudomonadati</taxon>
        <taxon>Deferribacterota</taxon>
        <taxon>Deferribacteres</taxon>
        <taxon>Deferribacterales</taxon>
        <taxon>Geovibrionaceae</taxon>
        <taxon>Geovibrio</taxon>
    </lineage>
</organism>
<dbReference type="Pfam" id="PF18317">
    <property type="entry name" value="SDH_C"/>
    <property type="match status" value="1"/>
</dbReference>
<dbReference type="NCBIfam" id="TIGR00507">
    <property type="entry name" value="aroE"/>
    <property type="match status" value="1"/>
</dbReference>
<feature type="domain" description="SDH C-terminal" evidence="11">
    <location>
        <begin position="237"/>
        <end position="257"/>
    </location>
</feature>
<dbReference type="RefSeq" id="WP_128466357.1">
    <property type="nucleotide sequence ID" value="NZ_CP035108.1"/>
</dbReference>
<reference evidence="12 13" key="1">
    <citation type="submission" date="2019-01" db="EMBL/GenBank/DDBJ databases">
        <title>Geovibrio thiophilus DSM 11263, complete genome.</title>
        <authorList>
            <person name="Spring S."/>
            <person name="Bunk B."/>
            <person name="Sproer C."/>
        </authorList>
    </citation>
    <scope>NUCLEOTIDE SEQUENCE [LARGE SCALE GENOMIC DNA]</scope>
    <source>
        <strain evidence="12 13">DSM 11263</strain>
    </source>
</reference>
<dbReference type="SUPFAM" id="SSF53223">
    <property type="entry name" value="Aminoacid dehydrogenase-like, N-terminal domain"/>
    <property type="match status" value="1"/>
</dbReference>
<evidence type="ECO:0000259" key="11">
    <source>
        <dbReference type="Pfam" id="PF18317"/>
    </source>
</evidence>
<feature type="domain" description="Quinate/shikimate 5-dehydrogenase/glutamyl-tRNA reductase" evidence="9">
    <location>
        <begin position="117"/>
        <end position="191"/>
    </location>
</feature>
<feature type="binding site" evidence="8">
    <location>
        <position position="88"/>
    </location>
    <ligand>
        <name>shikimate</name>
        <dbReference type="ChEBI" id="CHEBI:36208"/>
    </ligand>
</feature>
<dbReference type="InterPro" id="IPR006151">
    <property type="entry name" value="Shikm_DH/Glu-tRNA_Rdtase"/>
</dbReference>
<feature type="active site" description="Proton acceptor" evidence="8">
    <location>
        <position position="67"/>
    </location>
</feature>
<keyword evidence="3 8" id="KW-0028">Amino-acid biosynthesis</keyword>
<dbReference type="GO" id="GO:0009073">
    <property type="term" value="P:aromatic amino acid family biosynthetic process"/>
    <property type="evidence" value="ECO:0007669"/>
    <property type="project" value="UniProtKB-KW"/>
</dbReference>
<dbReference type="PANTHER" id="PTHR21089">
    <property type="entry name" value="SHIKIMATE DEHYDROGENASE"/>
    <property type="match status" value="1"/>
</dbReference>
<dbReference type="GO" id="GO:0009423">
    <property type="term" value="P:chorismate biosynthetic process"/>
    <property type="evidence" value="ECO:0007669"/>
    <property type="project" value="UniProtKB-UniRule"/>
</dbReference>
<evidence type="ECO:0000259" key="10">
    <source>
        <dbReference type="Pfam" id="PF08501"/>
    </source>
</evidence>
<dbReference type="HAMAP" id="MF_00222">
    <property type="entry name" value="Shikimate_DH_AroE"/>
    <property type="match status" value="1"/>
</dbReference>
<keyword evidence="5 8" id="KW-0560">Oxidoreductase</keyword>
<dbReference type="AlphaFoldDB" id="A0A3R5Y6S7"/>
<feature type="binding site" evidence="8">
    <location>
        <position position="244"/>
    </location>
    <ligand>
        <name>shikimate</name>
        <dbReference type="ChEBI" id="CHEBI:36208"/>
    </ligand>
</feature>
<evidence type="ECO:0000256" key="6">
    <source>
        <dbReference type="ARBA" id="ARBA00023141"/>
    </source>
</evidence>
<dbReference type="Proteomes" id="UP000287502">
    <property type="component" value="Chromosome"/>
</dbReference>
<evidence type="ECO:0000256" key="2">
    <source>
        <dbReference type="ARBA" id="ARBA00012962"/>
    </source>
</evidence>
<dbReference type="InterPro" id="IPR022893">
    <property type="entry name" value="Shikimate_DH_fam"/>
</dbReference>
<keyword evidence="4 8" id="KW-0521">NADP</keyword>
<dbReference type="Gene3D" id="3.40.50.720">
    <property type="entry name" value="NAD(P)-binding Rossmann-like Domain"/>
    <property type="match status" value="1"/>
</dbReference>
<dbReference type="GO" id="GO:0019632">
    <property type="term" value="P:shikimate metabolic process"/>
    <property type="evidence" value="ECO:0007669"/>
    <property type="project" value="InterPro"/>
</dbReference>
<protein>
    <recommendedName>
        <fullName evidence="2 8">Shikimate dehydrogenase (NADP(+))</fullName>
        <shortName evidence="8">SDH</shortName>
        <ecNumber evidence="2 8">1.1.1.25</ecNumber>
    </recommendedName>
</protein>
<dbReference type="InterPro" id="IPR013708">
    <property type="entry name" value="Shikimate_DH-bd_N"/>
</dbReference>
<evidence type="ECO:0000256" key="3">
    <source>
        <dbReference type="ARBA" id="ARBA00022605"/>
    </source>
</evidence>
<dbReference type="CDD" id="cd01065">
    <property type="entry name" value="NAD_bind_Shikimate_DH"/>
    <property type="match status" value="1"/>
</dbReference>
<feature type="binding site" evidence="8">
    <location>
        <begin position="15"/>
        <end position="17"/>
    </location>
    <ligand>
        <name>shikimate</name>
        <dbReference type="ChEBI" id="CHEBI:36208"/>
    </ligand>
</feature>
<dbReference type="Pfam" id="PF08501">
    <property type="entry name" value="Shikimate_dh_N"/>
    <property type="match status" value="1"/>
</dbReference>
<evidence type="ECO:0000256" key="5">
    <source>
        <dbReference type="ARBA" id="ARBA00023002"/>
    </source>
</evidence>
<dbReference type="GO" id="GO:0004764">
    <property type="term" value="F:shikimate 3-dehydrogenase (NADP+) activity"/>
    <property type="evidence" value="ECO:0007669"/>
    <property type="project" value="UniProtKB-UniRule"/>
</dbReference>
<proteinExistence type="inferred from homology"/>
<dbReference type="EMBL" id="CP035108">
    <property type="protein sequence ID" value="QAR33071.1"/>
    <property type="molecule type" value="Genomic_DNA"/>
</dbReference>
<feature type="binding site" evidence="8">
    <location>
        <position position="63"/>
    </location>
    <ligand>
        <name>shikimate</name>
        <dbReference type="ChEBI" id="CHEBI:36208"/>
    </ligand>
</feature>
<dbReference type="OrthoDB" id="9792692at2"/>
<keyword evidence="13" id="KW-1185">Reference proteome</keyword>
<dbReference type="Pfam" id="PF01488">
    <property type="entry name" value="Shikimate_DH"/>
    <property type="match status" value="1"/>
</dbReference>
<dbReference type="SUPFAM" id="SSF51735">
    <property type="entry name" value="NAD(P)-binding Rossmann-fold domains"/>
    <property type="match status" value="1"/>
</dbReference>
<evidence type="ECO:0000313" key="12">
    <source>
        <dbReference type="EMBL" id="QAR33071.1"/>
    </source>
</evidence>
<comment type="caution">
    <text evidence="8">Lacks conserved residue(s) required for the propagation of feature annotation.</text>
</comment>
<dbReference type="EC" id="1.1.1.25" evidence="2 8"/>
<sequence length="272" mass="30057">MYLNLGLIGNPLSHSLSPSLHSRFLVSAGINGGYVCLETPSRDNLAEVFETLKQFKFRGVNVTVPYKEDVISFMDELDPLADELGAVNTILFDNGQKKGFNTDVYGFSETLTENGLDFTDSKVLMLGCGGAAKAVLCCLKDFRNIKLTVVNRDTAKAERILKFLNFDNAEICDYNYISREAVYDAVINATSLGLDGSSFTDMSRIKCASAAIDLQYKPWVTPFLKCYETSGCKKINGFSMLVHQAHKAFEIWTGKKAFIDMKELIKLSGAAN</sequence>
<dbReference type="Gene3D" id="3.40.50.10860">
    <property type="entry name" value="Leucine Dehydrogenase, chain A, domain 1"/>
    <property type="match status" value="1"/>
</dbReference>
<evidence type="ECO:0000256" key="8">
    <source>
        <dbReference type="HAMAP-Rule" id="MF_00222"/>
    </source>
</evidence>
<dbReference type="UniPathway" id="UPA00053">
    <property type="reaction ID" value="UER00087"/>
</dbReference>
<comment type="catalytic activity">
    <reaction evidence="7 8">
        <text>shikimate + NADP(+) = 3-dehydroshikimate + NADPH + H(+)</text>
        <dbReference type="Rhea" id="RHEA:17737"/>
        <dbReference type="ChEBI" id="CHEBI:15378"/>
        <dbReference type="ChEBI" id="CHEBI:16630"/>
        <dbReference type="ChEBI" id="CHEBI:36208"/>
        <dbReference type="ChEBI" id="CHEBI:57783"/>
        <dbReference type="ChEBI" id="CHEBI:58349"/>
        <dbReference type="EC" id="1.1.1.25"/>
    </reaction>
</comment>
<feature type="binding site" evidence="8">
    <location>
        <position position="103"/>
    </location>
    <ligand>
        <name>shikimate</name>
        <dbReference type="ChEBI" id="CHEBI:36208"/>
    </ligand>
</feature>
<name>A0A3R5Y6S7_9BACT</name>
<dbReference type="KEGG" id="gtl:EP073_06515"/>
<feature type="binding site" evidence="8">
    <location>
        <position position="237"/>
    </location>
    <ligand>
        <name>NADP(+)</name>
        <dbReference type="ChEBI" id="CHEBI:58349"/>
    </ligand>
</feature>
<feature type="domain" description="Shikimate dehydrogenase substrate binding N-terminal" evidence="10">
    <location>
        <begin position="7"/>
        <end position="90"/>
    </location>
</feature>
<dbReference type="InterPro" id="IPR036291">
    <property type="entry name" value="NAD(P)-bd_dom_sf"/>
</dbReference>
<dbReference type="InterPro" id="IPR011342">
    <property type="entry name" value="Shikimate_DH"/>
</dbReference>
<feature type="binding site" evidence="8">
    <location>
        <position position="216"/>
    </location>
    <ligand>
        <name>shikimate</name>
        <dbReference type="ChEBI" id="CHEBI:36208"/>
    </ligand>
</feature>
<dbReference type="GO" id="GO:0050661">
    <property type="term" value="F:NADP binding"/>
    <property type="evidence" value="ECO:0007669"/>
    <property type="project" value="InterPro"/>
</dbReference>
<comment type="function">
    <text evidence="8">Involved in the biosynthesis of the chorismate, which leads to the biosynthesis of aromatic amino acids. Catalyzes the reversible NADPH linked reduction of 3-dehydroshikimate (DHSA) to yield shikimate (SA).</text>
</comment>
<gene>
    <name evidence="8 12" type="primary">aroE</name>
    <name evidence="12" type="ORF">EP073_06515</name>
</gene>
<dbReference type="PANTHER" id="PTHR21089:SF1">
    <property type="entry name" value="BIFUNCTIONAL 3-DEHYDROQUINATE DEHYDRATASE_SHIKIMATE DEHYDROGENASE, CHLOROPLASTIC"/>
    <property type="match status" value="1"/>
</dbReference>
<dbReference type="InterPro" id="IPR046346">
    <property type="entry name" value="Aminoacid_DH-like_N_sf"/>
</dbReference>
<evidence type="ECO:0000259" key="9">
    <source>
        <dbReference type="Pfam" id="PF01488"/>
    </source>
</evidence>
<evidence type="ECO:0000313" key="13">
    <source>
        <dbReference type="Proteomes" id="UP000287502"/>
    </source>
</evidence>
<feature type="binding site" evidence="8">
    <location>
        <position position="214"/>
    </location>
    <ligand>
        <name>NADP(+)</name>
        <dbReference type="ChEBI" id="CHEBI:58349"/>
    </ligand>
</feature>
<evidence type="ECO:0000256" key="7">
    <source>
        <dbReference type="ARBA" id="ARBA00049442"/>
    </source>
</evidence>
<comment type="similarity">
    <text evidence="8">Belongs to the shikimate dehydrogenase family.</text>
</comment>
<accession>A0A3R5Y6S7</accession>
<dbReference type="InterPro" id="IPR041121">
    <property type="entry name" value="SDH_C"/>
</dbReference>
<dbReference type="GO" id="GO:0008652">
    <property type="term" value="P:amino acid biosynthetic process"/>
    <property type="evidence" value="ECO:0007669"/>
    <property type="project" value="UniProtKB-KW"/>
</dbReference>
<keyword evidence="6 8" id="KW-0057">Aromatic amino acid biosynthesis</keyword>